<proteinExistence type="inferred from homology"/>
<dbReference type="STRING" id="36166.T1H3W4"/>
<keyword evidence="2" id="KW-0328">Glycosyltransferase</keyword>
<reference evidence="5" key="1">
    <citation type="submission" date="2013-02" db="EMBL/GenBank/DDBJ databases">
        <authorList>
            <person name="Hughes D."/>
        </authorList>
    </citation>
    <scope>NUCLEOTIDE SEQUENCE</scope>
    <source>
        <strain>Durham</strain>
        <strain evidence="5">NC isolate 2 -- Noor lab</strain>
    </source>
</reference>
<protein>
    <submittedName>
        <fullName evidence="4">Uncharacterized protein</fullName>
    </submittedName>
</protein>
<dbReference type="PANTHER" id="PTHR48043:SF159">
    <property type="entry name" value="EG:EG0003.4 PROTEIN-RELATED"/>
    <property type="match status" value="1"/>
</dbReference>
<dbReference type="GO" id="GO:0008194">
    <property type="term" value="F:UDP-glycosyltransferase activity"/>
    <property type="evidence" value="ECO:0007669"/>
    <property type="project" value="InterPro"/>
</dbReference>
<reference evidence="4" key="2">
    <citation type="submission" date="2015-06" db="UniProtKB">
        <authorList>
            <consortium name="EnsemblMetazoa"/>
        </authorList>
    </citation>
    <scope>IDENTIFICATION</scope>
</reference>
<organism evidence="4 5">
    <name type="scientific">Megaselia scalaris</name>
    <name type="common">Humpbacked fly</name>
    <name type="synonym">Phora scalaris</name>
    <dbReference type="NCBI Taxonomy" id="36166"/>
    <lineage>
        <taxon>Eukaryota</taxon>
        <taxon>Metazoa</taxon>
        <taxon>Ecdysozoa</taxon>
        <taxon>Arthropoda</taxon>
        <taxon>Hexapoda</taxon>
        <taxon>Insecta</taxon>
        <taxon>Pterygota</taxon>
        <taxon>Neoptera</taxon>
        <taxon>Endopterygota</taxon>
        <taxon>Diptera</taxon>
        <taxon>Brachycera</taxon>
        <taxon>Muscomorpha</taxon>
        <taxon>Platypezoidea</taxon>
        <taxon>Phoridae</taxon>
        <taxon>Megaseliini</taxon>
        <taxon>Megaselia</taxon>
    </lineage>
</organism>
<dbReference type="EMBL" id="CAQQ02194602">
    <property type="status" value="NOT_ANNOTATED_CDS"/>
    <property type="molecule type" value="Genomic_DNA"/>
</dbReference>
<evidence type="ECO:0000256" key="3">
    <source>
        <dbReference type="ARBA" id="ARBA00022679"/>
    </source>
</evidence>
<keyword evidence="3" id="KW-0808">Transferase</keyword>
<evidence type="ECO:0000313" key="4">
    <source>
        <dbReference type="EnsemblMetazoa" id="MESCA010959-PA"/>
    </source>
</evidence>
<evidence type="ECO:0000256" key="1">
    <source>
        <dbReference type="ARBA" id="ARBA00009995"/>
    </source>
</evidence>
<dbReference type="EnsemblMetazoa" id="MESCA010959-RA">
    <property type="protein sequence ID" value="MESCA010959-PA"/>
    <property type="gene ID" value="MESCA010959"/>
</dbReference>
<dbReference type="AlphaFoldDB" id="T1H3W4"/>
<accession>T1H3W4</accession>
<dbReference type="InterPro" id="IPR050271">
    <property type="entry name" value="UDP-glycosyltransferase"/>
</dbReference>
<dbReference type="SUPFAM" id="SSF53756">
    <property type="entry name" value="UDP-Glycosyltransferase/glycogen phosphorylase"/>
    <property type="match status" value="1"/>
</dbReference>
<dbReference type="Proteomes" id="UP000015102">
    <property type="component" value="Unassembled WGS sequence"/>
</dbReference>
<dbReference type="Pfam" id="PF00201">
    <property type="entry name" value="UDPGT"/>
    <property type="match status" value="1"/>
</dbReference>
<dbReference type="InterPro" id="IPR002213">
    <property type="entry name" value="UDP_glucos_trans"/>
</dbReference>
<dbReference type="HOGENOM" id="CLU_2690668_0_0_1"/>
<sequence length="74" mass="8792">MNSIEEIFNNITYTNNVQSYSKIYKDRPMSSRDTAVFWIEYVIRHNGAVHMQSPLVHMNAFTQYSLDFILKKML</sequence>
<evidence type="ECO:0000313" key="5">
    <source>
        <dbReference type="Proteomes" id="UP000015102"/>
    </source>
</evidence>
<evidence type="ECO:0000256" key="2">
    <source>
        <dbReference type="ARBA" id="ARBA00022676"/>
    </source>
</evidence>
<dbReference type="OMA" id="PEYKNHI"/>
<keyword evidence="5" id="KW-1185">Reference proteome</keyword>
<dbReference type="PANTHER" id="PTHR48043">
    <property type="entry name" value="EG:EG0003.4 PROTEIN-RELATED"/>
    <property type="match status" value="1"/>
</dbReference>
<comment type="similarity">
    <text evidence="1">Belongs to the UDP-glycosyltransferase family.</text>
</comment>
<name>T1H3W4_MEGSC</name>